<reference evidence="1" key="1">
    <citation type="submission" date="2014-09" db="EMBL/GenBank/DDBJ databases">
        <authorList>
            <person name="Magalhaes I.L.F."/>
            <person name="Oliveira U."/>
            <person name="Santos F.R."/>
            <person name="Vidigal T.H.D.A."/>
            <person name="Brescovit A.D."/>
            <person name="Santos A.J."/>
        </authorList>
    </citation>
    <scope>NUCLEOTIDE SEQUENCE</scope>
    <source>
        <tissue evidence="1">Shoot tissue taken approximately 20 cm above the soil surface</tissue>
    </source>
</reference>
<dbReference type="EMBL" id="GBRH01179908">
    <property type="protein sequence ID" value="JAE17988.1"/>
    <property type="molecule type" value="Transcribed_RNA"/>
</dbReference>
<dbReference type="AlphaFoldDB" id="A0A0A9GBD8"/>
<reference evidence="1" key="2">
    <citation type="journal article" date="2015" name="Data Brief">
        <title>Shoot transcriptome of the giant reed, Arundo donax.</title>
        <authorList>
            <person name="Barrero R.A."/>
            <person name="Guerrero F.D."/>
            <person name="Moolhuijzen P."/>
            <person name="Goolsby J.A."/>
            <person name="Tidwell J."/>
            <person name="Bellgard S.E."/>
            <person name="Bellgard M.I."/>
        </authorList>
    </citation>
    <scope>NUCLEOTIDE SEQUENCE</scope>
    <source>
        <tissue evidence="1">Shoot tissue taken approximately 20 cm above the soil surface</tissue>
    </source>
</reference>
<name>A0A0A9GBD8_ARUDO</name>
<proteinExistence type="predicted"/>
<accession>A0A0A9GBD8</accession>
<evidence type="ECO:0000313" key="1">
    <source>
        <dbReference type="EMBL" id="JAE17988.1"/>
    </source>
</evidence>
<organism evidence="1">
    <name type="scientific">Arundo donax</name>
    <name type="common">Giant reed</name>
    <name type="synonym">Donax arundinaceus</name>
    <dbReference type="NCBI Taxonomy" id="35708"/>
    <lineage>
        <taxon>Eukaryota</taxon>
        <taxon>Viridiplantae</taxon>
        <taxon>Streptophyta</taxon>
        <taxon>Embryophyta</taxon>
        <taxon>Tracheophyta</taxon>
        <taxon>Spermatophyta</taxon>
        <taxon>Magnoliopsida</taxon>
        <taxon>Liliopsida</taxon>
        <taxon>Poales</taxon>
        <taxon>Poaceae</taxon>
        <taxon>PACMAD clade</taxon>
        <taxon>Arundinoideae</taxon>
        <taxon>Arundineae</taxon>
        <taxon>Arundo</taxon>
    </lineage>
</organism>
<protein>
    <submittedName>
        <fullName evidence="1">Uncharacterized protein</fullName>
    </submittedName>
</protein>
<sequence>MGLANHRAFVRLELSYLSANDDKSDA</sequence>